<dbReference type="Proteomes" id="UP000287563">
    <property type="component" value="Unassembled WGS sequence"/>
</dbReference>
<gene>
    <name evidence="2" type="ORF">EDI28_25295</name>
</gene>
<dbReference type="EMBL" id="RJLM01000027">
    <property type="protein sequence ID" value="RWX52802.1"/>
    <property type="molecule type" value="Genomic_DNA"/>
</dbReference>
<organism evidence="2 3">
    <name type="scientific">Photobacterium chitinilyticum</name>
    <dbReference type="NCBI Taxonomy" id="2485123"/>
    <lineage>
        <taxon>Bacteria</taxon>
        <taxon>Pseudomonadati</taxon>
        <taxon>Pseudomonadota</taxon>
        <taxon>Gammaproteobacteria</taxon>
        <taxon>Vibrionales</taxon>
        <taxon>Vibrionaceae</taxon>
        <taxon>Photobacterium</taxon>
    </lineage>
</organism>
<dbReference type="RefSeq" id="WP_128786599.1">
    <property type="nucleotide sequence ID" value="NZ_RJLM01000027.1"/>
</dbReference>
<evidence type="ECO:0000256" key="1">
    <source>
        <dbReference type="SAM" id="Coils"/>
    </source>
</evidence>
<evidence type="ECO:0000313" key="3">
    <source>
        <dbReference type="Proteomes" id="UP000287563"/>
    </source>
</evidence>
<comment type="caution">
    <text evidence="2">The sequence shown here is derived from an EMBL/GenBank/DDBJ whole genome shotgun (WGS) entry which is preliminary data.</text>
</comment>
<feature type="coiled-coil region" evidence="1">
    <location>
        <begin position="80"/>
        <end position="114"/>
    </location>
</feature>
<proteinExistence type="predicted"/>
<dbReference type="OrthoDB" id="8702396at2"/>
<protein>
    <submittedName>
        <fullName evidence="2">Uncharacterized protein</fullName>
    </submittedName>
</protein>
<keyword evidence="1" id="KW-0175">Coiled coil</keyword>
<reference evidence="2 3" key="1">
    <citation type="submission" date="2018-11" db="EMBL/GenBank/DDBJ databases">
        <title>Photobacterium sp. BEI247 sp. nov., a marine bacterium isolated from Yongle Blue Hole in the South China Sea.</title>
        <authorList>
            <person name="Wang X."/>
        </authorList>
    </citation>
    <scope>NUCLEOTIDE SEQUENCE [LARGE SCALE GENOMIC DNA]</scope>
    <source>
        <strain evidence="3">BEI247</strain>
    </source>
</reference>
<evidence type="ECO:0000313" key="2">
    <source>
        <dbReference type="EMBL" id="RWX52802.1"/>
    </source>
</evidence>
<sequence length="135" mass="15782">MAKHLTDKDISNVVEILDDWPTDSKLSWDRLVEAVEHEHKFKTTRQTLQKQARIKTAFQEVKTLVSGKVPSNKPKLPPSLKVAAERLEKQQREIERLKRENQQLLEQFQVWLYNAHRFGVTPEQLSEALPSKDNQ</sequence>
<accession>A0A444JIA2</accession>
<name>A0A444JIA2_9GAMM</name>
<keyword evidence="3" id="KW-1185">Reference proteome</keyword>
<dbReference type="AlphaFoldDB" id="A0A444JIA2"/>